<evidence type="ECO:0000313" key="1">
    <source>
        <dbReference type="EMBL" id="EDK23775.1"/>
    </source>
</evidence>
<dbReference type="AlphaFoldDB" id="A5KP93"/>
<reference evidence="1 2" key="1">
    <citation type="submission" date="2007-03" db="EMBL/GenBank/DDBJ databases">
        <authorList>
            <person name="Fulton L."/>
            <person name="Clifton S."/>
            <person name="Fulton B."/>
            <person name="Xu J."/>
            <person name="Minx P."/>
            <person name="Pepin K.H."/>
            <person name="Johnson M."/>
            <person name="Thiruvilangam P."/>
            <person name="Bhonagiri V."/>
            <person name="Nash W.E."/>
            <person name="Mardis E.R."/>
            <person name="Wilson R.K."/>
        </authorList>
    </citation>
    <scope>NUCLEOTIDE SEQUENCE [LARGE SCALE GENOMIC DNA]</scope>
    <source>
        <strain evidence="1 2">ATCC 27756</strain>
    </source>
</reference>
<accession>A5KP93</accession>
<comment type="caution">
    <text evidence="1">The sequence shown here is derived from an EMBL/GenBank/DDBJ whole genome shotgun (WGS) entry which is preliminary data.</text>
</comment>
<dbReference type="PaxDb" id="411460-RUMTOR_02077"/>
<dbReference type="EMBL" id="AAVP02000011">
    <property type="protein sequence ID" value="EDK23775.1"/>
    <property type="molecule type" value="Genomic_DNA"/>
</dbReference>
<sequence>MIERRVEMKNETKSIVTIIEEVCEDVCENYCEYRNTIDDYGECDVQRESGECPLDRLN</sequence>
<proteinExistence type="predicted"/>
<protein>
    <submittedName>
        <fullName evidence="1">Uncharacterized protein</fullName>
    </submittedName>
</protein>
<name>A5KP93_9FIRM</name>
<dbReference type="Proteomes" id="UP000003577">
    <property type="component" value="Unassembled WGS sequence"/>
</dbReference>
<gene>
    <name evidence="1" type="ORF">RUMTOR_02077</name>
</gene>
<evidence type="ECO:0000313" key="2">
    <source>
        <dbReference type="Proteomes" id="UP000003577"/>
    </source>
</evidence>
<reference evidence="1 2" key="2">
    <citation type="submission" date="2007-04" db="EMBL/GenBank/DDBJ databases">
        <title>Draft genome sequence of Ruminococcus torques (ATCC 27756).</title>
        <authorList>
            <person name="Sudarsanam P."/>
            <person name="Ley R."/>
            <person name="Guruge J."/>
            <person name="Turnbaugh P.J."/>
            <person name="Mahowald M."/>
            <person name="Liep D."/>
            <person name="Gordon J."/>
        </authorList>
    </citation>
    <scope>NUCLEOTIDE SEQUENCE [LARGE SCALE GENOMIC DNA]</scope>
    <source>
        <strain evidence="1 2">ATCC 27756</strain>
    </source>
</reference>
<dbReference type="HOGENOM" id="CLU_3100048_0_0_9"/>
<organism evidence="1 2">
    <name type="scientific">[Ruminococcus] torques ATCC 27756</name>
    <dbReference type="NCBI Taxonomy" id="411460"/>
    <lineage>
        <taxon>Bacteria</taxon>
        <taxon>Bacillati</taxon>
        <taxon>Bacillota</taxon>
        <taxon>Clostridia</taxon>
        <taxon>Lachnospirales</taxon>
        <taxon>Lachnospiraceae</taxon>
        <taxon>Mediterraneibacter</taxon>
    </lineage>
</organism>